<evidence type="ECO:0000313" key="2">
    <source>
        <dbReference type="Proteomes" id="UP001631969"/>
    </source>
</evidence>
<proteinExistence type="predicted"/>
<sequence>MYRVLIVDDEPDIRLGLNMKIDWQQLGLELAGEAGNGAEAMEWLAAGEVDIVITDMNMPMMNGVTFLKECREQYPELKLIVITGYEDFHYAKAAIQSQAKDYLLKPVARDELNGALARVAGELEESSRTTSQKALLEWKLSQYYAEMREHYILQAVKAEGMPGAAVRDRAKLFELDTWENRPVRFVSAGMRERQQTEVSRERSPEKLSLPFQLLCREYGGGQEEEALVFFDAGYPGLMHFIVPGTGEDCARFVEGLKLCLRQHLRVEPVAGTGQPAEGLKEWREGYLSALLDWNLQDTQPAGQQTAAGDTSASLSEETAALLRQYLLKGEERVFGETVKKELSQSFSVSRSAFVKTIFQIYMLIEAVAVQAGVHNETGNALWVSPELALGLRTIDKAEQFLADLARFTQNQPKEESADPDRKLVRAVEQFIRDNYMYDLTLTMLAEHFNYHPSYFSELFKSKMGKSFVQYVTEVRLSQAVRLLEETPLSLWDIAELTGFANASYFSTKFKRQYGVSPSDYRQARQHEKSEDQQPKK</sequence>
<dbReference type="Proteomes" id="UP001631969">
    <property type="component" value="Unassembled WGS sequence"/>
</dbReference>
<protein>
    <submittedName>
        <fullName evidence="1">Response regulator</fullName>
    </submittedName>
</protein>
<dbReference type="EMBL" id="JBJURJ010000009">
    <property type="protein sequence ID" value="MFM9329526.1"/>
    <property type="molecule type" value="Genomic_DNA"/>
</dbReference>
<reference evidence="1" key="1">
    <citation type="submission" date="2024-12" db="EMBL/GenBank/DDBJ databases">
        <authorList>
            <person name="Wu N."/>
        </authorList>
    </citation>
    <scope>NUCLEOTIDE SEQUENCE</scope>
    <source>
        <strain evidence="1">P15</strain>
    </source>
</reference>
<gene>
    <name evidence="1" type="ORF">ACI1P1_14630</name>
</gene>
<evidence type="ECO:0000313" key="1">
    <source>
        <dbReference type="EMBL" id="MFM9329526.1"/>
    </source>
</evidence>
<organism evidence="1 2">
    <name type="scientific">Paenibacillus mesotrionivorans</name>
    <dbReference type="NCBI Taxonomy" id="3160968"/>
    <lineage>
        <taxon>Bacteria</taxon>
        <taxon>Bacillati</taxon>
        <taxon>Bacillota</taxon>
        <taxon>Bacilli</taxon>
        <taxon>Bacillales</taxon>
        <taxon>Paenibacillaceae</taxon>
        <taxon>Paenibacillus</taxon>
    </lineage>
</organism>
<keyword evidence="2" id="KW-1185">Reference proteome</keyword>
<comment type="caution">
    <text evidence="1">The sequence shown here is derived from an EMBL/GenBank/DDBJ whole genome shotgun (WGS) entry which is preliminary data.</text>
</comment>
<accession>A0ACC7NXM5</accession>
<name>A0ACC7NXM5_9BACL</name>